<comment type="cofactor">
    <cofactor evidence="1 9">
        <name>pyridoxal 5'-phosphate</name>
        <dbReference type="ChEBI" id="CHEBI:597326"/>
    </cofactor>
</comment>
<evidence type="ECO:0000256" key="1">
    <source>
        <dbReference type="ARBA" id="ARBA00001933"/>
    </source>
</evidence>
<dbReference type="SUPFAM" id="SSF53383">
    <property type="entry name" value="PLP-dependent transferases"/>
    <property type="match status" value="1"/>
</dbReference>
<dbReference type="AlphaFoldDB" id="A0A9Q3VZD6"/>
<dbReference type="Pfam" id="PF00155">
    <property type="entry name" value="Aminotran_1_2"/>
    <property type="match status" value="1"/>
</dbReference>
<evidence type="ECO:0000256" key="8">
    <source>
        <dbReference type="ARBA" id="ARBA00047481"/>
    </source>
</evidence>
<dbReference type="GO" id="GO:0030170">
    <property type="term" value="F:pyridoxal phosphate binding"/>
    <property type="evidence" value="ECO:0007669"/>
    <property type="project" value="InterPro"/>
</dbReference>
<name>A0A9Q3VZD6_9GAMM</name>
<gene>
    <name evidence="9 11" type="primary">hisC</name>
    <name evidence="11" type="ORF">LZG35_04300</name>
</gene>
<evidence type="ECO:0000256" key="2">
    <source>
        <dbReference type="ARBA" id="ARBA00005011"/>
    </source>
</evidence>
<evidence type="ECO:0000256" key="3">
    <source>
        <dbReference type="ARBA" id="ARBA00007970"/>
    </source>
</evidence>
<keyword evidence="7 9" id="KW-0663">Pyridoxal phosphate</keyword>
<dbReference type="Gene3D" id="3.40.640.10">
    <property type="entry name" value="Type I PLP-dependent aspartate aminotransferase-like (Major domain)"/>
    <property type="match status" value="1"/>
</dbReference>
<evidence type="ECO:0000256" key="7">
    <source>
        <dbReference type="ARBA" id="ARBA00022898"/>
    </source>
</evidence>
<dbReference type="PANTHER" id="PTHR43643">
    <property type="entry name" value="HISTIDINOL-PHOSPHATE AMINOTRANSFERASE 2"/>
    <property type="match status" value="1"/>
</dbReference>
<dbReference type="InterPro" id="IPR005861">
    <property type="entry name" value="HisP_aminotrans"/>
</dbReference>
<keyword evidence="12" id="KW-1185">Reference proteome</keyword>
<dbReference type="GO" id="GO:0000105">
    <property type="term" value="P:L-histidine biosynthetic process"/>
    <property type="evidence" value="ECO:0007669"/>
    <property type="project" value="UniProtKB-UniRule"/>
</dbReference>
<evidence type="ECO:0000256" key="9">
    <source>
        <dbReference type="HAMAP-Rule" id="MF_01023"/>
    </source>
</evidence>
<dbReference type="KEGG" id="axe:P40_13820"/>
<dbReference type="EC" id="2.6.1.9" evidence="9"/>
<dbReference type="GO" id="GO:0004400">
    <property type="term" value="F:histidinol-phosphate transaminase activity"/>
    <property type="evidence" value="ECO:0007669"/>
    <property type="project" value="UniProtKB-UniRule"/>
</dbReference>
<evidence type="ECO:0000313" key="12">
    <source>
        <dbReference type="Proteomes" id="UP001107961"/>
    </source>
</evidence>
<dbReference type="EMBL" id="JAJVKT010000004">
    <property type="protein sequence ID" value="MCE7507845.1"/>
    <property type="molecule type" value="Genomic_DNA"/>
</dbReference>
<dbReference type="Proteomes" id="UP001107961">
    <property type="component" value="Unassembled WGS sequence"/>
</dbReference>
<sequence length="370" mass="40303">MTCDYIKLANGGVQRLQPYSPGKPIEELERELGIRDIIKLASNENPLGPSHKALEAAKRALEQVHLYPDGAGFGLKTALAEKLGVNSNQITLGNGSNDILELVARAYLQPGEETVYAEYAFAIYPLVTVACSAKPVMVPAHLYGHDLAAMADAINQNTRIVFLANPNNPTGTWFNDVALDRFLERVPEDVLVVLDEAYFEYVEEAHYPDGLRRLARYPNLIVTRTFSKIHGLAGLRVGYAVSHPDVADILNRVRQPFNVNIPALAAAEAALDDTDHLENSRCENTAGLGQLVEGLNQLGLEHIPSVANFITVDCAGEALPVYEALLREGVIVRPLGGYGLPNHLRVTVGTARENERFLKALGKVIKAGAR</sequence>
<dbReference type="InterPro" id="IPR015424">
    <property type="entry name" value="PyrdxlP-dep_Trfase"/>
</dbReference>
<keyword evidence="5 9" id="KW-0032">Aminotransferase</keyword>
<accession>A0A9Q3VZD6</accession>
<comment type="subunit">
    <text evidence="4 9">Homodimer.</text>
</comment>
<dbReference type="RefSeq" id="WP_022996439.1">
    <property type="nucleotide sequence ID" value="NZ_CP012331.1"/>
</dbReference>
<dbReference type="Gene3D" id="3.90.1150.10">
    <property type="entry name" value="Aspartate Aminotransferase, domain 1"/>
    <property type="match status" value="1"/>
</dbReference>
<keyword evidence="6 9" id="KW-0808">Transferase</keyword>
<proteinExistence type="inferred from homology"/>
<feature type="domain" description="Aminotransferase class I/classII large" evidence="10">
    <location>
        <begin position="36"/>
        <end position="361"/>
    </location>
</feature>
<evidence type="ECO:0000256" key="5">
    <source>
        <dbReference type="ARBA" id="ARBA00022576"/>
    </source>
</evidence>
<dbReference type="InterPro" id="IPR015422">
    <property type="entry name" value="PyrdxlP-dep_Trfase_small"/>
</dbReference>
<comment type="pathway">
    <text evidence="2 9">Amino-acid biosynthesis; L-histidine biosynthesis; L-histidine from 5-phospho-alpha-D-ribose 1-diphosphate: step 7/9.</text>
</comment>
<comment type="similarity">
    <text evidence="3 9">Belongs to the class-II pyridoxal-phosphate-dependent aminotransferase family. Histidinol-phosphate aminotransferase subfamily.</text>
</comment>
<organism evidence="11 12">
    <name type="scientific">Alloalcanivorax xenomutans</name>
    <dbReference type="NCBI Taxonomy" id="1094342"/>
    <lineage>
        <taxon>Bacteria</taxon>
        <taxon>Pseudomonadati</taxon>
        <taxon>Pseudomonadota</taxon>
        <taxon>Gammaproteobacteria</taxon>
        <taxon>Oceanospirillales</taxon>
        <taxon>Alcanivoracaceae</taxon>
        <taxon>Alloalcanivorax</taxon>
    </lineage>
</organism>
<reference evidence="11" key="1">
    <citation type="submission" date="2022-01" db="EMBL/GenBank/DDBJ databases">
        <authorList>
            <person name="Karlyshev A.V."/>
            <person name="Jaspars M."/>
        </authorList>
    </citation>
    <scope>NUCLEOTIDE SEQUENCE</scope>
    <source>
        <strain evidence="11">AGSA3-2</strain>
    </source>
</reference>
<dbReference type="InterPro" id="IPR015421">
    <property type="entry name" value="PyrdxlP-dep_Trfase_major"/>
</dbReference>
<keyword evidence="9" id="KW-0028">Amino-acid biosynthesis</keyword>
<dbReference type="HAMAP" id="MF_01023">
    <property type="entry name" value="HisC_aminotrans_2"/>
    <property type="match status" value="1"/>
</dbReference>
<dbReference type="PANTHER" id="PTHR43643:SF3">
    <property type="entry name" value="HISTIDINOL-PHOSPHATE AMINOTRANSFERASE"/>
    <property type="match status" value="1"/>
</dbReference>
<dbReference type="CDD" id="cd00609">
    <property type="entry name" value="AAT_like"/>
    <property type="match status" value="1"/>
</dbReference>
<keyword evidence="9" id="KW-0368">Histidine biosynthesis</keyword>
<dbReference type="InterPro" id="IPR050106">
    <property type="entry name" value="HistidinolP_aminotransfase"/>
</dbReference>
<evidence type="ECO:0000259" key="10">
    <source>
        <dbReference type="Pfam" id="PF00155"/>
    </source>
</evidence>
<dbReference type="InterPro" id="IPR004839">
    <property type="entry name" value="Aminotransferase_I/II_large"/>
</dbReference>
<evidence type="ECO:0000256" key="6">
    <source>
        <dbReference type="ARBA" id="ARBA00022679"/>
    </source>
</evidence>
<feature type="modified residue" description="N6-(pyridoxal phosphate)lysine" evidence="9">
    <location>
        <position position="228"/>
    </location>
</feature>
<evidence type="ECO:0000313" key="11">
    <source>
        <dbReference type="EMBL" id="MCE7507845.1"/>
    </source>
</evidence>
<dbReference type="GeneID" id="94687384"/>
<protein>
    <recommendedName>
        <fullName evidence="9">Histidinol-phosphate aminotransferase</fullName>
        <ecNumber evidence="9">2.6.1.9</ecNumber>
    </recommendedName>
    <alternativeName>
        <fullName evidence="9">Imidazole acetol-phosphate transaminase</fullName>
    </alternativeName>
</protein>
<dbReference type="NCBIfam" id="TIGR01141">
    <property type="entry name" value="hisC"/>
    <property type="match status" value="1"/>
</dbReference>
<evidence type="ECO:0000256" key="4">
    <source>
        <dbReference type="ARBA" id="ARBA00011738"/>
    </source>
</evidence>
<comment type="caution">
    <text evidence="11">The sequence shown here is derived from an EMBL/GenBank/DDBJ whole genome shotgun (WGS) entry which is preliminary data.</text>
</comment>
<comment type="catalytic activity">
    <reaction evidence="8 9">
        <text>L-histidinol phosphate + 2-oxoglutarate = 3-(imidazol-4-yl)-2-oxopropyl phosphate + L-glutamate</text>
        <dbReference type="Rhea" id="RHEA:23744"/>
        <dbReference type="ChEBI" id="CHEBI:16810"/>
        <dbReference type="ChEBI" id="CHEBI:29985"/>
        <dbReference type="ChEBI" id="CHEBI:57766"/>
        <dbReference type="ChEBI" id="CHEBI:57980"/>
        <dbReference type="EC" id="2.6.1.9"/>
    </reaction>
</comment>